<comment type="caution">
    <text evidence="1">The sequence shown here is derived from an EMBL/GenBank/DDBJ whole genome shotgun (WGS) entry which is preliminary data.</text>
</comment>
<keyword evidence="2" id="KW-1185">Reference proteome</keyword>
<feature type="non-terminal residue" evidence="1">
    <location>
        <position position="134"/>
    </location>
</feature>
<reference evidence="1 2" key="1">
    <citation type="submission" date="2021-06" db="EMBL/GenBank/DDBJ databases">
        <authorList>
            <person name="Kallberg Y."/>
            <person name="Tangrot J."/>
            <person name="Rosling A."/>
        </authorList>
    </citation>
    <scope>NUCLEOTIDE SEQUENCE [LARGE SCALE GENOMIC DNA]</scope>
    <source>
        <strain evidence="1 2">120-4 pot B 10/14</strain>
    </source>
</reference>
<evidence type="ECO:0000313" key="1">
    <source>
        <dbReference type="EMBL" id="CAG8852098.1"/>
    </source>
</evidence>
<evidence type="ECO:0000313" key="2">
    <source>
        <dbReference type="Proteomes" id="UP000789901"/>
    </source>
</evidence>
<proteinExistence type="predicted"/>
<accession>A0ABN7XC90</accession>
<name>A0ABN7XC90_GIGMA</name>
<dbReference type="EMBL" id="CAJVQB010109728">
    <property type="protein sequence ID" value="CAG8852098.1"/>
    <property type="molecule type" value="Genomic_DNA"/>
</dbReference>
<gene>
    <name evidence="1" type="ORF">GMARGA_LOCUS41061</name>
</gene>
<protein>
    <submittedName>
        <fullName evidence="1">35924_t:CDS:1</fullName>
    </submittedName>
</protein>
<sequence>MGRIRKEEIPSVTLLEVDYKNYCINFPSDLKRGVSFSNQVKIHDTLRAIKESNQFTEEFFTAARYYTNELESKIVKKAESYQPLIEDQPNNYPESTNSILNSEECILNSNPITNNILKEKNPKENLSNQTADRH</sequence>
<organism evidence="1 2">
    <name type="scientific">Gigaspora margarita</name>
    <dbReference type="NCBI Taxonomy" id="4874"/>
    <lineage>
        <taxon>Eukaryota</taxon>
        <taxon>Fungi</taxon>
        <taxon>Fungi incertae sedis</taxon>
        <taxon>Mucoromycota</taxon>
        <taxon>Glomeromycotina</taxon>
        <taxon>Glomeromycetes</taxon>
        <taxon>Diversisporales</taxon>
        <taxon>Gigasporaceae</taxon>
        <taxon>Gigaspora</taxon>
    </lineage>
</organism>
<dbReference type="Proteomes" id="UP000789901">
    <property type="component" value="Unassembled WGS sequence"/>
</dbReference>